<evidence type="ECO:0000313" key="2">
    <source>
        <dbReference type="Proteomes" id="UP000824120"/>
    </source>
</evidence>
<sequence length="72" mass="8682">MRTLKWDPMFDPKEETSTTIAWIYFPALPPNFFVKEVVFSLAVVGVNRYKSIWQQEIKQGQVVQQSKWRWIY</sequence>
<dbReference type="EMBL" id="JACXVP010000011">
    <property type="protein sequence ID" value="KAG5575875.1"/>
    <property type="molecule type" value="Genomic_DNA"/>
</dbReference>
<proteinExistence type="predicted"/>
<comment type="caution">
    <text evidence="1">The sequence shown here is derived from an EMBL/GenBank/DDBJ whole genome shotgun (WGS) entry which is preliminary data.</text>
</comment>
<dbReference type="AlphaFoldDB" id="A0A9J5WJ37"/>
<accession>A0A9J5WJ37</accession>
<dbReference type="Proteomes" id="UP000824120">
    <property type="component" value="Chromosome 11"/>
</dbReference>
<protein>
    <recommendedName>
        <fullName evidence="3">DUF4283 domain-containing protein</fullName>
    </recommendedName>
</protein>
<evidence type="ECO:0000313" key="1">
    <source>
        <dbReference type="EMBL" id="KAG5575875.1"/>
    </source>
</evidence>
<gene>
    <name evidence="1" type="ORF">H5410_056009</name>
</gene>
<dbReference type="OrthoDB" id="1302764at2759"/>
<name>A0A9J5WJ37_SOLCO</name>
<organism evidence="1 2">
    <name type="scientific">Solanum commersonii</name>
    <name type="common">Commerson's wild potato</name>
    <name type="synonym">Commerson's nightshade</name>
    <dbReference type="NCBI Taxonomy" id="4109"/>
    <lineage>
        <taxon>Eukaryota</taxon>
        <taxon>Viridiplantae</taxon>
        <taxon>Streptophyta</taxon>
        <taxon>Embryophyta</taxon>
        <taxon>Tracheophyta</taxon>
        <taxon>Spermatophyta</taxon>
        <taxon>Magnoliopsida</taxon>
        <taxon>eudicotyledons</taxon>
        <taxon>Gunneridae</taxon>
        <taxon>Pentapetalae</taxon>
        <taxon>asterids</taxon>
        <taxon>lamiids</taxon>
        <taxon>Solanales</taxon>
        <taxon>Solanaceae</taxon>
        <taxon>Solanoideae</taxon>
        <taxon>Solaneae</taxon>
        <taxon>Solanum</taxon>
    </lineage>
</organism>
<keyword evidence="2" id="KW-1185">Reference proteome</keyword>
<evidence type="ECO:0008006" key="3">
    <source>
        <dbReference type="Google" id="ProtNLM"/>
    </source>
</evidence>
<reference evidence="1 2" key="1">
    <citation type="submission" date="2020-09" db="EMBL/GenBank/DDBJ databases">
        <title>De no assembly of potato wild relative species, Solanum commersonii.</title>
        <authorList>
            <person name="Cho K."/>
        </authorList>
    </citation>
    <scope>NUCLEOTIDE SEQUENCE [LARGE SCALE GENOMIC DNA]</scope>
    <source>
        <strain evidence="1">LZ3.2</strain>
        <tissue evidence="1">Leaf</tissue>
    </source>
</reference>